<evidence type="ECO:0000256" key="1">
    <source>
        <dbReference type="RuleBase" id="RU363133"/>
    </source>
</evidence>
<accession>A0AA88MXD9</accession>
<keyword evidence="1" id="KW-0964">Secreted</keyword>
<evidence type="ECO:0000313" key="3">
    <source>
        <dbReference type="Proteomes" id="UP001187415"/>
    </source>
</evidence>
<keyword evidence="1" id="KW-0202">Cytokine</keyword>
<dbReference type="GO" id="GO:0005125">
    <property type="term" value="F:cytokine activity"/>
    <property type="evidence" value="ECO:0007669"/>
    <property type="project" value="UniProtKB-KW"/>
</dbReference>
<sequence length="206" mass="22983">MTANWTSCFTWCALLLLLSWSRRAAAAPAPAPDQCAQDSALYRDLLLRITELLSNSTEFCYGIASDAVVIRSQDTLLACAPSLTQTPGCMRQSRTSFSKSECLRNIMKDLAYYDATIQSYIESQLRDPDREVPLLIPTQGIIKSLRENCSLNGETGENSKVEAAQLWGNDSFANRQEMCKIMKGLQTRTITINRAMGYMSSRDQSQ</sequence>
<dbReference type="Pfam" id="PF03039">
    <property type="entry name" value="IL12"/>
    <property type="match status" value="1"/>
</dbReference>
<gene>
    <name evidence="1" type="primary">IL12A</name>
    <name evidence="2" type="ORF">Q5P01_010317</name>
</gene>
<evidence type="ECO:0000313" key="2">
    <source>
        <dbReference type="EMBL" id="KAK2847318.1"/>
    </source>
</evidence>
<comment type="subunit">
    <text evidence="1">Heterodimer with IL12B; disulfide-linked. The heterodimer is known as interleukin IL-12.</text>
</comment>
<dbReference type="InterPro" id="IPR004281">
    <property type="entry name" value="IL-12_alpha"/>
</dbReference>
<name>A0AA88MXD9_CHASR</name>
<protein>
    <recommendedName>
        <fullName evidence="1">Interleukin-12 subunit alpha</fullName>
        <shortName evidence="1">IL-12A</shortName>
    </recommendedName>
</protein>
<keyword evidence="1" id="KW-1015">Disulfide bond</keyword>
<organism evidence="2 3">
    <name type="scientific">Channa striata</name>
    <name type="common">Snakehead murrel</name>
    <name type="synonym">Ophicephalus striatus</name>
    <dbReference type="NCBI Taxonomy" id="64152"/>
    <lineage>
        <taxon>Eukaryota</taxon>
        <taxon>Metazoa</taxon>
        <taxon>Chordata</taxon>
        <taxon>Craniata</taxon>
        <taxon>Vertebrata</taxon>
        <taxon>Euteleostomi</taxon>
        <taxon>Actinopterygii</taxon>
        <taxon>Neopterygii</taxon>
        <taxon>Teleostei</taxon>
        <taxon>Neoteleostei</taxon>
        <taxon>Acanthomorphata</taxon>
        <taxon>Anabantaria</taxon>
        <taxon>Anabantiformes</taxon>
        <taxon>Channoidei</taxon>
        <taxon>Channidae</taxon>
        <taxon>Channa</taxon>
    </lineage>
</organism>
<comment type="subcellular location">
    <subcellularLocation>
        <location evidence="1">Secreted</location>
    </subcellularLocation>
</comment>
<feature type="signal peptide" evidence="1">
    <location>
        <begin position="1"/>
        <end position="26"/>
    </location>
</feature>
<comment type="similarity">
    <text evidence="1">Belongs to the IL-6 superfamily.</text>
</comment>
<dbReference type="Gene3D" id="1.20.1250.10">
    <property type="match status" value="1"/>
</dbReference>
<keyword evidence="3" id="KW-1185">Reference proteome</keyword>
<dbReference type="GO" id="GO:0005143">
    <property type="term" value="F:interleukin-12 receptor binding"/>
    <property type="evidence" value="ECO:0007669"/>
    <property type="project" value="InterPro"/>
</dbReference>
<dbReference type="EMBL" id="JAUPFM010000007">
    <property type="protein sequence ID" value="KAK2847318.1"/>
    <property type="molecule type" value="Genomic_DNA"/>
</dbReference>
<dbReference type="InterPro" id="IPR009079">
    <property type="entry name" value="4_helix_cytokine-like_core"/>
</dbReference>
<dbReference type="Proteomes" id="UP001187415">
    <property type="component" value="Unassembled WGS sequence"/>
</dbReference>
<feature type="chain" id="PRO_5041517165" description="Interleukin-12 subunit alpha" evidence="1">
    <location>
        <begin position="27"/>
        <end position="206"/>
    </location>
</feature>
<dbReference type="GO" id="GO:0006955">
    <property type="term" value="P:immune response"/>
    <property type="evidence" value="ECO:0007669"/>
    <property type="project" value="InterPro"/>
</dbReference>
<dbReference type="AlphaFoldDB" id="A0AA88MXD9"/>
<dbReference type="GO" id="GO:0008083">
    <property type="term" value="F:growth factor activity"/>
    <property type="evidence" value="ECO:0007669"/>
    <property type="project" value="UniProtKB-KW"/>
</dbReference>
<dbReference type="SUPFAM" id="SSF47266">
    <property type="entry name" value="4-helical cytokines"/>
    <property type="match status" value="1"/>
</dbReference>
<keyword evidence="1" id="KW-0339">Growth factor</keyword>
<proteinExistence type="inferred from homology"/>
<reference evidence="2" key="1">
    <citation type="submission" date="2023-07" db="EMBL/GenBank/DDBJ databases">
        <title>Chromosome-level Genome Assembly of Striped Snakehead (Channa striata).</title>
        <authorList>
            <person name="Liu H."/>
        </authorList>
    </citation>
    <scope>NUCLEOTIDE SEQUENCE</scope>
    <source>
        <strain evidence="2">Gz</strain>
        <tissue evidence="2">Muscle</tissue>
    </source>
</reference>
<dbReference type="GO" id="GO:0005615">
    <property type="term" value="C:extracellular space"/>
    <property type="evidence" value="ECO:0007669"/>
    <property type="project" value="UniProtKB-KW"/>
</dbReference>
<comment type="caution">
    <text evidence="2">The sequence shown here is derived from an EMBL/GenBank/DDBJ whole genome shotgun (WGS) entry which is preliminary data.</text>
</comment>
<keyword evidence="1" id="KW-0732">Signal</keyword>